<evidence type="ECO:0000313" key="5">
    <source>
        <dbReference type="Proteomes" id="UP000011841"/>
    </source>
</evidence>
<organism evidence="4 5">
    <name type="scientific">Bradyrhizobium oligotrophicum S58</name>
    <dbReference type="NCBI Taxonomy" id="1245469"/>
    <lineage>
        <taxon>Bacteria</taxon>
        <taxon>Pseudomonadati</taxon>
        <taxon>Pseudomonadota</taxon>
        <taxon>Alphaproteobacteria</taxon>
        <taxon>Hyphomicrobiales</taxon>
        <taxon>Nitrobacteraceae</taxon>
        <taxon>Bradyrhizobium</taxon>
    </lineage>
</organism>
<dbReference type="SMART" id="SM00642">
    <property type="entry name" value="Aamy"/>
    <property type="match status" value="1"/>
</dbReference>
<dbReference type="EMBL" id="AP012603">
    <property type="protein sequence ID" value="BAM89158.1"/>
    <property type="molecule type" value="Genomic_DNA"/>
</dbReference>
<dbReference type="InterPro" id="IPR017853">
    <property type="entry name" value="GH"/>
</dbReference>
<gene>
    <name evidence="4" type="ORF">S58_31600</name>
</gene>
<dbReference type="STRING" id="1245469.S58_31600"/>
<proteinExistence type="predicted"/>
<keyword evidence="1" id="KW-0378">Hydrolase</keyword>
<dbReference type="GO" id="GO:0016798">
    <property type="term" value="F:hydrolase activity, acting on glycosyl bonds"/>
    <property type="evidence" value="ECO:0007669"/>
    <property type="project" value="UniProtKB-KW"/>
</dbReference>
<evidence type="ECO:0000256" key="2">
    <source>
        <dbReference type="ARBA" id="ARBA00023295"/>
    </source>
</evidence>
<dbReference type="KEGG" id="aol:S58_31600"/>
<keyword evidence="2" id="KW-0326">Glycosidase</keyword>
<dbReference type="CDD" id="cd11354">
    <property type="entry name" value="AmyAc_bac_CMD_like"/>
    <property type="match status" value="1"/>
</dbReference>
<dbReference type="Proteomes" id="UP000011841">
    <property type="component" value="Chromosome"/>
</dbReference>
<dbReference type="GO" id="GO:0005975">
    <property type="term" value="P:carbohydrate metabolic process"/>
    <property type="evidence" value="ECO:0007669"/>
    <property type="project" value="InterPro"/>
</dbReference>
<name>M4Z6J7_9BRAD</name>
<feature type="domain" description="Glycosyl hydrolase family 13 catalytic" evidence="3">
    <location>
        <begin position="13"/>
        <end position="361"/>
    </location>
</feature>
<dbReference type="SUPFAM" id="SSF51445">
    <property type="entry name" value="(Trans)glycosidases"/>
    <property type="match status" value="1"/>
</dbReference>
<dbReference type="Gene3D" id="3.20.20.80">
    <property type="entry name" value="Glycosidases"/>
    <property type="match status" value="1"/>
</dbReference>
<protein>
    <submittedName>
        <fullName evidence="4">Alpha amylase catalytic region</fullName>
    </submittedName>
</protein>
<evidence type="ECO:0000259" key="3">
    <source>
        <dbReference type="SMART" id="SM00642"/>
    </source>
</evidence>
<reference evidence="4 5" key="1">
    <citation type="journal article" date="2013" name="Appl. Environ. Microbiol.">
        <title>Genome analysis suggests that the soil oligotrophic bacterium Agromonas oligotrophica (Bradyrhizobium oligotrophicum) is a nitrogen-fixing symbiont of Aeschynomene indica.</title>
        <authorList>
            <person name="Okubo T."/>
            <person name="Fukushima S."/>
            <person name="Itakura M."/>
            <person name="Oshima K."/>
            <person name="Longtonglang A."/>
            <person name="Teaumroong N."/>
            <person name="Mitsui H."/>
            <person name="Hattori M."/>
            <person name="Hattori R."/>
            <person name="Hattori T."/>
            <person name="Minamisawa K."/>
        </authorList>
    </citation>
    <scope>NUCLEOTIDE SEQUENCE [LARGE SCALE GENOMIC DNA]</scope>
    <source>
        <strain evidence="4 5">S58</strain>
    </source>
</reference>
<sequence>MMGSWIEHAILWHVYPLGFVGAEREARARDGVVHRLGHLTSWLDYAVDLGVSGLLLGPIFASSTHGYDTIDYFRVDPRLGDDADFDAFVSAARTRGLRIILDGVFNHVGSDYPAFQRALAGGPGSPEAHWFKLTWPAARSAGELPDYATFEGHRHLVALNHDDPGVADHVVAVMRHWLSRGVSGWRLDAAYAVPRAFWSKVLPRVRADFPEAYFVGEVIHGDYAGFVRETGIDAVTQYELWKAIWSSLNDGNLFELAWALKRHDAMLETFVPQTFIGNHDVTRIASQLHDERHLAHALVVLMTSGGTPSIYAGDEQRFHGIKEHRVGGDDAIRPAFPKKPADLALFGWPTYRLHQQLIGLRRRHPWLHRARSRVITINRSDLLLETSYGADRLWVVLNLADAGIVRTIETEADRLAGDIELSHKGGATDVSVPPHGWGILGRRNEARAADADMS</sequence>
<dbReference type="PANTHER" id="PTHR10357">
    <property type="entry name" value="ALPHA-AMYLASE FAMILY MEMBER"/>
    <property type="match status" value="1"/>
</dbReference>
<dbReference type="PATRIC" id="fig|1245469.3.peg.3232"/>
<evidence type="ECO:0000313" key="4">
    <source>
        <dbReference type="EMBL" id="BAM89158.1"/>
    </source>
</evidence>
<dbReference type="eggNOG" id="COG0366">
    <property type="taxonomic scope" value="Bacteria"/>
</dbReference>
<dbReference type="AlphaFoldDB" id="M4Z6J7"/>
<keyword evidence="5" id="KW-1185">Reference proteome</keyword>
<dbReference type="HOGENOM" id="CLU_006462_6_5_5"/>
<dbReference type="PANTHER" id="PTHR10357:SF210">
    <property type="entry name" value="MALTODEXTRIN GLUCOSIDASE"/>
    <property type="match status" value="1"/>
</dbReference>
<dbReference type="InterPro" id="IPR006047">
    <property type="entry name" value="GH13_cat_dom"/>
</dbReference>
<accession>M4Z6J7</accession>
<dbReference type="Pfam" id="PF00128">
    <property type="entry name" value="Alpha-amylase"/>
    <property type="match status" value="1"/>
</dbReference>
<evidence type="ECO:0000256" key="1">
    <source>
        <dbReference type="ARBA" id="ARBA00022801"/>
    </source>
</evidence>